<feature type="region of interest" description="Disordered" evidence="1">
    <location>
        <begin position="1"/>
        <end position="20"/>
    </location>
</feature>
<dbReference type="PATRIC" id="fig|1121022.4.peg.2396"/>
<evidence type="ECO:0000313" key="2">
    <source>
        <dbReference type="EMBL" id="ESQ90650.1"/>
    </source>
</evidence>
<dbReference type="RefSeq" id="WP_018079937.1">
    <property type="nucleotide sequence ID" value="NZ_AQWM01000001.1"/>
</dbReference>
<sequence>MRELIKRPDPHLHAHNASAVEQQIDTRTARYQFLGEGRDIVGIVNIESQGMYAHSIAAPLEELKAAASNSDSAAEVVNQWLST</sequence>
<dbReference type="Proteomes" id="UP000017837">
    <property type="component" value="Unassembled WGS sequence"/>
</dbReference>
<evidence type="ECO:0000256" key="1">
    <source>
        <dbReference type="SAM" id="MobiDB-lite"/>
    </source>
</evidence>
<feature type="compositionally biased region" description="Basic and acidic residues" evidence="1">
    <location>
        <begin position="1"/>
        <end position="12"/>
    </location>
</feature>
<organism evidence="2 3">
    <name type="scientific">Asticcacaulis benevestitus DSM 16100 = ATCC BAA-896</name>
    <dbReference type="NCBI Taxonomy" id="1121022"/>
    <lineage>
        <taxon>Bacteria</taxon>
        <taxon>Pseudomonadati</taxon>
        <taxon>Pseudomonadota</taxon>
        <taxon>Alphaproteobacteria</taxon>
        <taxon>Caulobacterales</taxon>
        <taxon>Caulobacteraceae</taxon>
        <taxon>Asticcacaulis</taxon>
    </lineage>
</organism>
<comment type="caution">
    <text evidence="2">The sequence shown here is derived from an EMBL/GenBank/DDBJ whole genome shotgun (WGS) entry which is preliminary data.</text>
</comment>
<keyword evidence="3" id="KW-1185">Reference proteome</keyword>
<proteinExistence type="predicted"/>
<name>V4PYL7_9CAUL</name>
<dbReference type="AlphaFoldDB" id="V4PYL7"/>
<reference evidence="2 3" key="1">
    <citation type="journal article" date="2014" name="Nature">
        <title>Sequential evolution of bacterial morphology by co-option of a developmental regulator.</title>
        <authorList>
            <person name="Jiang C."/>
            <person name="Brown P.J."/>
            <person name="Ducret A."/>
            <person name="Brun Y.V."/>
        </authorList>
    </citation>
    <scope>NUCLEOTIDE SEQUENCE [LARGE SCALE GENOMIC DNA]</scope>
    <source>
        <strain evidence="2 3">DSM 16100</strain>
    </source>
</reference>
<accession>V4PYL7</accession>
<dbReference type="EMBL" id="AWGB01000022">
    <property type="protein sequence ID" value="ESQ90650.1"/>
    <property type="molecule type" value="Genomic_DNA"/>
</dbReference>
<protein>
    <submittedName>
        <fullName evidence="2">Uncharacterized protein</fullName>
    </submittedName>
</protein>
<dbReference type="STRING" id="1121022.GCA_000376105_00256"/>
<evidence type="ECO:0000313" key="3">
    <source>
        <dbReference type="Proteomes" id="UP000017837"/>
    </source>
</evidence>
<gene>
    <name evidence="2" type="ORF">ABENE_11805</name>
</gene>